<evidence type="ECO:0000256" key="1">
    <source>
        <dbReference type="SAM" id="MobiDB-lite"/>
    </source>
</evidence>
<protein>
    <submittedName>
        <fullName evidence="2">Uncharacterized protein</fullName>
    </submittedName>
</protein>
<reference evidence="2 3" key="1">
    <citation type="submission" date="2019-06" db="EMBL/GenBank/DDBJ databases">
        <title>Whole genome sequence for Cellvibrionaceae sp. R142.</title>
        <authorList>
            <person name="Wang G."/>
        </authorList>
    </citation>
    <scope>NUCLEOTIDE SEQUENCE [LARGE SCALE GENOMIC DNA]</scope>
    <source>
        <strain evidence="2 3">R142</strain>
    </source>
</reference>
<dbReference type="AlphaFoldDB" id="A0A545U3T6"/>
<accession>A0A545U3T6</accession>
<name>A0A545U3T6_9GAMM</name>
<gene>
    <name evidence="2" type="ORF">FKG94_05485</name>
</gene>
<keyword evidence="3" id="KW-1185">Reference proteome</keyword>
<feature type="region of interest" description="Disordered" evidence="1">
    <location>
        <begin position="77"/>
        <end position="122"/>
    </location>
</feature>
<dbReference type="Proteomes" id="UP000319732">
    <property type="component" value="Unassembled WGS sequence"/>
</dbReference>
<proteinExistence type="predicted"/>
<dbReference type="OrthoDB" id="6402943at2"/>
<feature type="compositionally biased region" description="Basic residues" evidence="1">
    <location>
        <begin position="85"/>
        <end position="100"/>
    </location>
</feature>
<dbReference type="EMBL" id="VHSG01000006">
    <property type="protein sequence ID" value="TQV84116.1"/>
    <property type="molecule type" value="Genomic_DNA"/>
</dbReference>
<organism evidence="2 3">
    <name type="scientific">Exilibacterium tricleocarpae</name>
    <dbReference type="NCBI Taxonomy" id="2591008"/>
    <lineage>
        <taxon>Bacteria</taxon>
        <taxon>Pseudomonadati</taxon>
        <taxon>Pseudomonadota</taxon>
        <taxon>Gammaproteobacteria</taxon>
        <taxon>Cellvibrionales</taxon>
        <taxon>Cellvibrionaceae</taxon>
        <taxon>Exilibacterium</taxon>
    </lineage>
</organism>
<evidence type="ECO:0000313" key="3">
    <source>
        <dbReference type="Proteomes" id="UP000319732"/>
    </source>
</evidence>
<feature type="compositionally biased region" description="Basic and acidic residues" evidence="1">
    <location>
        <begin position="107"/>
        <end position="122"/>
    </location>
</feature>
<dbReference type="RefSeq" id="WP_142903196.1">
    <property type="nucleotide sequence ID" value="NZ_ML660089.1"/>
</dbReference>
<comment type="caution">
    <text evidence="2">The sequence shown here is derived from an EMBL/GenBank/DDBJ whole genome shotgun (WGS) entry which is preliminary data.</text>
</comment>
<evidence type="ECO:0000313" key="2">
    <source>
        <dbReference type="EMBL" id="TQV84116.1"/>
    </source>
</evidence>
<sequence length="122" mass="14045">MDSKLYEVVYIDKFDQREEASAVGWRFRRLFGLDNRTIAKLGSGKPIILKKNIPFNMAAQLKRLVEAIGGVCWVQPVPKNGAGHERRRLQRRRQSNRRGGQRADSALAERRISPGRRSTDWL</sequence>